<comment type="caution">
    <text evidence="1">The sequence shown here is derived from an EMBL/GenBank/DDBJ whole genome shotgun (WGS) entry which is preliminary data.</text>
</comment>
<proteinExistence type="predicted"/>
<dbReference type="PATRIC" id="fig|1184387.3.peg.842"/>
<evidence type="ECO:0000313" key="1">
    <source>
        <dbReference type="EMBL" id="KUK81372.1"/>
    </source>
</evidence>
<name>A0A124FYJ4_9BACT</name>
<dbReference type="Proteomes" id="UP000054092">
    <property type="component" value="Unassembled WGS sequence"/>
</dbReference>
<reference evidence="2" key="1">
    <citation type="journal article" date="2015" name="MBio">
        <title>Genome-Resolved Metagenomic Analysis Reveals Roles for Candidate Phyla and Other Microbial Community Members in Biogeochemical Transformations in Oil Reservoirs.</title>
        <authorList>
            <person name="Hu P."/>
            <person name="Tom L."/>
            <person name="Singh A."/>
            <person name="Thomas B.C."/>
            <person name="Baker B.J."/>
            <person name="Piceno Y.M."/>
            <person name="Andersen G.L."/>
            <person name="Banfield J.F."/>
        </authorList>
    </citation>
    <scope>NUCLEOTIDE SEQUENCE [LARGE SCALE GENOMIC DNA]</scope>
</reference>
<sequence length="381" mass="42890">MRYNAVIGDNKEKGGNNMKTIEYSAFLISASGSVFIEESKHDGITFTFPSDPVFAKYRDRLMAVIEVKMEASRFSLTKSKLDLSSVKLHGIKVVGDKLYEDSVSLWAFESRTLGKTIRVVSDNEASMIPAKRDTDYVVPIIVNTIEFSSKEEHLGRFVFPLPDEWFVLSGVFFGQDSAKIRKENSKVSLDSFSTEIIVNELKKHRVFNDNLWDLYQLYKSLESFETKNESLPEPLGEEIPVSSLDLEESIPESADLYLAGDRKTTDSLHREVVVQSSIEKVGTFSKKKGVVLRIKNNSDLGTVKGVHISFRLLDPMGKELYVAEKELEGLSVGPGEAKKHDFTDFPEFADHQLERVAINLISISWSNGLETFTSAEKQTDF</sequence>
<organism evidence="1 2">
    <name type="scientific">Mesotoga prima</name>
    <dbReference type="NCBI Taxonomy" id="1184387"/>
    <lineage>
        <taxon>Bacteria</taxon>
        <taxon>Thermotogati</taxon>
        <taxon>Thermotogota</taxon>
        <taxon>Thermotogae</taxon>
        <taxon>Kosmotogales</taxon>
        <taxon>Kosmotogaceae</taxon>
        <taxon>Mesotoga</taxon>
    </lineage>
</organism>
<evidence type="ECO:0000313" key="2">
    <source>
        <dbReference type="Proteomes" id="UP000054092"/>
    </source>
</evidence>
<accession>A0A124FYJ4</accession>
<dbReference type="AlphaFoldDB" id="A0A124FYJ4"/>
<gene>
    <name evidence="1" type="ORF">XD94_0500</name>
</gene>
<dbReference type="EMBL" id="LGGP01000062">
    <property type="protein sequence ID" value="KUK81372.1"/>
    <property type="molecule type" value="Genomic_DNA"/>
</dbReference>
<protein>
    <submittedName>
        <fullName evidence="1">Uncharacterized protein</fullName>
    </submittedName>
</protein>